<comment type="caution">
    <text evidence="8">The sequence shown here is derived from an EMBL/GenBank/DDBJ whole genome shotgun (WGS) entry which is preliminary data.</text>
</comment>
<evidence type="ECO:0000256" key="4">
    <source>
        <dbReference type="ARBA" id="ARBA00023295"/>
    </source>
</evidence>
<dbReference type="InterPro" id="IPR051214">
    <property type="entry name" value="GH32_Enzymes"/>
</dbReference>
<evidence type="ECO:0000256" key="3">
    <source>
        <dbReference type="ARBA" id="ARBA00022801"/>
    </source>
</evidence>
<dbReference type="Gene3D" id="2.60.120.560">
    <property type="entry name" value="Exo-inulinase, domain 1"/>
    <property type="match status" value="1"/>
</dbReference>
<dbReference type="PANTHER" id="PTHR43101">
    <property type="entry name" value="BETA-FRUCTOSIDASE"/>
    <property type="match status" value="1"/>
</dbReference>
<dbReference type="InterPro" id="IPR001362">
    <property type="entry name" value="Glyco_hydro_32"/>
</dbReference>
<keyword evidence="3 5" id="KW-0378">Hydrolase</keyword>
<evidence type="ECO:0000259" key="6">
    <source>
        <dbReference type="Pfam" id="PF00251"/>
    </source>
</evidence>
<dbReference type="OrthoDB" id="9801455at2"/>
<dbReference type="GO" id="GO:0005975">
    <property type="term" value="P:carbohydrate metabolic process"/>
    <property type="evidence" value="ECO:0007669"/>
    <property type="project" value="InterPro"/>
</dbReference>
<dbReference type="SUPFAM" id="SSF75005">
    <property type="entry name" value="Arabinanase/levansucrase/invertase"/>
    <property type="match status" value="1"/>
</dbReference>
<comment type="similarity">
    <text evidence="1 5">Belongs to the glycosyl hydrolase 32 family.</text>
</comment>
<dbReference type="InterPro" id="IPR018053">
    <property type="entry name" value="Glyco_hydro_32_AS"/>
</dbReference>
<evidence type="ECO:0000256" key="5">
    <source>
        <dbReference type="RuleBase" id="RU362110"/>
    </source>
</evidence>
<dbReference type="InterPro" id="IPR013320">
    <property type="entry name" value="ConA-like_dom_sf"/>
</dbReference>
<keyword evidence="9" id="KW-1185">Reference proteome</keyword>
<feature type="domain" description="Glycosyl hydrolase family 32 C-terminal" evidence="7">
    <location>
        <begin position="504"/>
        <end position="544"/>
    </location>
</feature>
<dbReference type="GO" id="GO:0004564">
    <property type="term" value="F:beta-fructofuranosidase activity"/>
    <property type="evidence" value="ECO:0007669"/>
    <property type="project" value="UniProtKB-EC"/>
</dbReference>
<keyword evidence="4 5" id="KW-0326">Glycosidase</keyword>
<name>A0A1E5XXE7_9HYPH</name>
<dbReference type="EC" id="3.2.1.26" evidence="2"/>
<evidence type="ECO:0000313" key="8">
    <source>
        <dbReference type="EMBL" id="OEO33233.1"/>
    </source>
</evidence>
<proteinExistence type="inferred from homology"/>
<dbReference type="Gene3D" id="2.115.10.20">
    <property type="entry name" value="Glycosyl hydrolase domain, family 43"/>
    <property type="match status" value="1"/>
</dbReference>
<dbReference type="CDD" id="cd18625">
    <property type="entry name" value="GH32_BfrA-like"/>
    <property type="match status" value="1"/>
</dbReference>
<evidence type="ECO:0000259" key="7">
    <source>
        <dbReference type="Pfam" id="PF08244"/>
    </source>
</evidence>
<dbReference type="PANTHER" id="PTHR43101:SF1">
    <property type="entry name" value="BETA-FRUCTOSIDASE"/>
    <property type="match status" value="1"/>
</dbReference>
<accession>A0A1E5XXE7</accession>
<dbReference type="PROSITE" id="PS00609">
    <property type="entry name" value="GLYCOSYL_HYDROL_F32"/>
    <property type="match status" value="1"/>
</dbReference>
<dbReference type="InterPro" id="IPR013148">
    <property type="entry name" value="Glyco_hydro_32_N"/>
</dbReference>
<feature type="domain" description="Glycosyl hydrolase family 32 N-terminal" evidence="6">
    <location>
        <begin position="113"/>
        <end position="424"/>
    </location>
</feature>
<dbReference type="InterPro" id="IPR013189">
    <property type="entry name" value="Glyco_hydro_32_C"/>
</dbReference>
<evidence type="ECO:0000256" key="1">
    <source>
        <dbReference type="ARBA" id="ARBA00009902"/>
    </source>
</evidence>
<reference evidence="8 9" key="1">
    <citation type="journal article" date="2015" name="Genome Announc.">
        <title>Genome Assemblies of Three Soil-Associated Devosia species: D. insulae, D. limi, and D. soli.</title>
        <authorList>
            <person name="Hassan Y.I."/>
            <person name="Lepp D."/>
            <person name="Zhou T."/>
        </authorList>
    </citation>
    <scope>NUCLEOTIDE SEQUENCE [LARGE SCALE GENOMIC DNA]</scope>
    <source>
        <strain evidence="8 9">DS-56</strain>
    </source>
</reference>
<evidence type="ECO:0000313" key="9">
    <source>
        <dbReference type="Proteomes" id="UP000095463"/>
    </source>
</evidence>
<dbReference type="AlphaFoldDB" id="A0A1E5XXE7"/>
<protein>
    <recommendedName>
        <fullName evidence="2">beta-fructofuranosidase</fullName>
        <ecNumber evidence="2">3.2.1.26</ecNumber>
    </recommendedName>
</protein>
<dbReference type="Pfam" id="PF00251">
    <property type="entry name" value="Glyco_hydro_32N"/>
    <property type="match status" value="1"/>
</dbReference>
<evidence type="ECO:0000256" key="2">
    <source>
        <dbReference type="ARBA" id="ARBA00012758"/>
    </source>
</evidence>
<dbReference type="SUPFAM" id="SSF49899">
    <property type="entry name" value="Concanavalin A-like lectins/glucanases"/>
    <property type="match status" value="1"/>
</dbReference>
<dbReference type="Pfam" id="PF08244">
    <property type="entry name" value="Glyco_hydro_32C"/>
    <property type="match status" value="1"/>
</dbReference>
<dbReference type="RefSeq" id="WP_069907617.1">
    <property type="nucleotide sequence ID" value="NZ_LAJE02000009.1"/>
</dbReference>
<sequence length="557" mass="61944">MKSPVTLPAGYRLEFWARGPGAIRIVQGEALLWQVPAFPGYVDFFSYQHREAGSVAVECQSSEAILWAYGYDPATVTETGITLWEFSEDGLTLRSKLEIEAAMRSDPARPIMHFSPPRQWMNDPNGLCRIGDTWHLFYQFHPAGTDWGPMHWGHAVSTDLFNWTHLPVFLHPEQNLWRLGASGGAFSGSAFADRDGSRMFFYTERLPAYDLFAGYREVQKLVRPGRDVLRAGSSDTVLALRPDGQGVAHDFRDPKVWWDAAAGAYRMVLGAAIHGDPAVLLYGSDSLSDWTYLGPLYRAPAHYRENGARAVECPDFFPLNGKWVMVMGFVGYTEPATGRHNLLYARIGDFRNDRFVPDADDLQVLDFGTDFYAMQSFEAEGRQIAFAWLFNWQSRKPPGSPYSGEMSLPRELGLDGSGRLVMQPVAELDSAWPVSLLNSEPDGSVLLRDAPFELRLTGSLDGTKIVATQGGALSFELSVSDDRLAVRLAEDDGKIRYEATCGSATDLRVIYDRGILEVFADNGAICGTRRSYSNIGPDRVEVTSAAQFTVSERRAVR</sequence>
<dbReference type="InterPro" id="IPR023296">
    <property type="entry name" value="Glyco_hydro_beta-prop_sf"/>
</dbReference>
<dbReference type="SMART" id="SM00640">
    <property type="entry name" value="Glyco_32"/>
    <property type="match status" value="1"/>
</dbReference>
<dbReference type="EMBL" id="LAJE02000009">
    <property type="protein sequence ID" value="OEO33233.1"/>
    <property type="molecule type" value="Genomic_DNA"/>
</dbReference>
<organism evidence="8 9">
    <name type="scientific">Devosia insulae DS-56</name>
    <dbReference type="NCBI Taxonomy" id="1116389"/>
    <lineage>
        <taxon>Bacteria</taxon>
        <taxon>Pseudomonadati</taxon>
        <taxon>Pseudomonadota</taxon>
        <taxon>Alphaproteobacteria</taxon>
        <taxon>Hyphomicrobiales</taxon>
        <taxon>Devosiaceae</taxon>
        <taxon>Devosia</taxon>
    </lineage>
</organism>
<gene>
    <name evidence="8" type="ORF">VW23_007535</name>
</gene>
<dbReference type="Proteomes" id="UP000095463">
    <property type="component" value="Unassembled WGS sequence"/>
</dbReference>